<dbReference type="PIRSF" id="PIRSF006470">
    <property type="entry name" value="DctB"/>
    <property type="match status" value="1"/>
</dbReference>
<feature type="signal peptide" evidence="4">
    <location>
        <begin position="1"/>
        <end position="25"/>
    </location>
</feature>
<dbReference type="GO" id="GO:0030288">
    <property type="term" value="C:outer membrane-bounded periplasmic space"/>
    <property type="evidence" value="ECO:0007669"/>
    <property type="project" value="InterPro"/>
</dbReference>
<protein>
    <submittedName>
        <fullName evidence="5">TRAP transporter substrate-binding protein</fullName>
    </submittedName>
</protein>
<evidence type="ECO:0000256" key="4">
    <source>
        <dbReference type="SAM" id="SignalP"/>
    </source>
</evidence>
<reference evidence="5" key="1">
    <citation type="submission" date="2021-10" db="EMBL/GenBank/DDBJ databases">
        <title>Novel species in genus Arthrobacter.</title>
        <authorList>
            <person name="Liu Y."/>
        </authorList>
    </citation>
    <scope>NUCLEOTIDE SEQUENCE</scope>
    <source>
        <strain evidence="5">Zg-Y809</strain>
    </source>
</reference>
<comment type="caution">
    <text evidence="5">The sequence shown here is derived from an EMBL/GenBank/DDBJ whole genome shotgun (WGS) entry which is preliminary data.</text>
</comment>
<name>A0A9X1S6K0_9MICC</name>
<dbReference type="CDD" id="cd13603">
    <property type="entry name" value="PBP2_TRAP_Siap_TeaA_like"/>
    <property type="match status" value="1"/>
</dbReference>
<sequence length="340" mass="36290">MRSRKTLATAALCVPLLGLTACAGAAGTASDTTELKIAHVWPESSPVNDAAKSISKSISASTDGSLTAKVFPAGQLGGDVELNEGLVNGTLDCALVNHTTAGIDPRLGVGFLPYIVDSFEDADKVFYGDGLIAHQNREVLEEHGVVALEFFENGFRSISNDEKAVSSPGDLQGLKIRLPEIAVLLDTFKNWGAQPLAMPLPELYTALQQGTVDGQDNGVVLTADSKFQEVQDHVSITNHVYGAGVIACSKGTWDKLTPEEQTALKQAAEEASLEQREASRGDIASSIKELEDAGVEVTELTAEQMDAFRTDSMNIWNDYSDTFGTELIEELRAVSEDENG</sequence>
<dbReference type="InterPro" id="IPR004682">
    <property type="entry name" value="TRAP_DctP"/>
</dbReference>
<keyword evidence="3 4" id="KW-0732">Signal</keyword>
<feature type="chain" id="PRO_5040758864" evidence="4">
    <location>
        <begin position="26"/>
        <end position="340"/>
    </location>
</feature>
<keyword evidence="2" id="KW-0813">Transport</keyword>
<evidence type="ECO:0000256" key="3">
    <source>
        <dbReference type="ARBA" id="ARBA00022729"/>
    </source>
</evidence>
<dbReference type="NCBIfam" id="TIGR00787">
    <property type="entry name" value="dctP"/>
    <property type="match status" value="1"/>
</dbReference>
<evidence type="ECO:0000256" key="2">
    <source>
        <dbReference type="ARBA" id="ARBA00022448"/>
    </source>
</evidence>
<dbReference type="GO" id="GO:0055085">
    <property type="term" value="P:transmembrane transport"/>
    <property type="evidence" value="ECO:0007669"/>
    <property type="project" value="InterPro"/>
</dbReference>
<dbReference type="EMBL" id="JAJFZP010000006">
    <property type="protein sequence ID" value="MCC3269171.1"/>
    <property type="molecule type" value="Genomic_DNA"/>
</dbReference>
<dbReference type="PANTHER" id="PTHR33376:SF7">
    <property type="entry name" value="C4-DICARBOXYLATE-BINDING PROTEIN DCTB"/>
    <property type="match status" value="1"/>
</dbReference>
<dbReference type="InterPro" id="IPR038404">
    <property type="entry name" value="TRAP_DctP_sf"/>
</dbReference>
<organism evidence="5 6">
    <name type="scientific">Arthrobacter gengyunqii</name>
    <dbReference type="NCBI Taxonomy" id="2886940"/>
    <lineage>
        <taxon>Bacteria</taxon>
        <taxon>Bacillati</taxon>
        <taxon>Actinomycetota</taxon>
        <taxon>Actinomycetes</taxon>
        <taxon>Micrococcales</taxon>
        <taxon>Micrococcaceae</taxon>
        <taxon>Arthrobacter</taxon>
    </lineage>
</organism>
<dbReference type="PROSITE" id="PS51257">
    <property type="entry name" value="PROKAR_LIPOPROTEIN"/>
    <property type="match status" value="1"/>
</dbReference>
<comment type="similarity">
    <text evidence="1">Belongs to the bacterial solute-binding protein 7 family.</text>
</comment>
<dbReference type="Pfam" id="PF03480">
    <property type="entry name" value="DctP"/>
    <property type="match status" value="1"/>
</dbReference>
<dbReference type="InterPro" id="IPR018389">
    <property type="entry name" value="DctP_fam"/>
</dbReference>
<dbReference type="Gene3D" id="3.40.190.170">
    <property type="entry name" value="Bacterial extracellular solute-binding protein, family 7"/>
    <property type="match status" value="1"/>
</dbReference>
<dbReference type="PANTHER" id="PTHR33376">
    <property type="match status" value="1"/>
</dbReference>
<accession>A0A9X1S6K0</accession>
<evidence type="ECO:0000313" key="5">
    <source>
        <dbReference type="EMBL" id="MCC3269171.1"/>
    </source>
</evidence>
<proteinExistence type="inferred from homology"/>
<evidence type="ECO:0000256" key="1">
    <source>
        <dbReference type="ARBA" id="ARBA00009023"/>
    </source>
</evidence>
<dbReference type="NCBIfam" id="NF037995">
    <property type="entry name" value="TRAP_S1"/>
    <property type="match status" value="1"/>
</dbReference>
<dbReference type="Proteomes" id="UP001139264">
    <property type="component" value="Unassembled WGS sequence"/>
</dbReference>
<dbReference type="AlphaFoldDB" id="A0A9X1S6K0"/>
<dbReference type="RefSeq" id="WP_227907656.1">
    <property type="nucleotide sequence ID" value="NZ_CP095461.1"/>
</dbReference>
<evidence type="ECO:0000313" key="6">
    <source>
        <dbReference type="Proteomes" id="UP001139264"/>
    </source>
</evidence>
<gene>
    <name evidence="5" type="ORF">LJ751_07325</name>
</gene>